<dbReference type="Pfam" id="PF03416">
    <property type="entry name" value="Peptidase_C54"/>
    <property type="match status" value="1"/>
</dbReference>
<dbReference type="GO" id="GO:0000045">
    <property type="term" value="P:autophagosome assembly"/>
    <property type="evidence" value="ECO:0007669"/>
    <property type="project" value="TreeGrafter"/>
</dbReference>
<keyword evidence="9 11" id="KW-0072">Autophagy</keyword>
<evidence type="ECO:0000313" key="13">
    <source>
        <dbReference type="EMBL" id="KAG9351024.1"/>
    </source>
</evidence>
<dbReference type="GO" id="GO:0034727">
    <property type="term" value="P:piecemeal microautophagy of the nucleus"/>
    <property type="evidence" value="ECO:0007669"/>
    <property type="project" value="TreeGrafter"/>
</dbReference>
<evidence type="ECO:0000256" key="1">
    <source>
        <dbReference type="ARBA" id="ARBA00004496"/>
    </source>
</evidence>
<dbReference type="PANTHER" id="PTHR22624">
    <property type="entry name" value="CYSTEINE PROTEASE ATG4"/>
    <property type="match status" value="1"/>
</dbReference>
<keyword evidence="6 11" id="KW-0378">Hydrolase</keyword>
<comment type="subcellular location">
    <subcellularLocation>
        <location evidence="1 11">Cytoplasm</location>
    </subcellularLocation>
</comment>
<gene>
    <name evidence="13" type="ORF">JZ751_024913</name>
</gene>
<comment type="caution">
    <text evidence="13">The sequence shown here is derived from an EMBL/GenBank/DDBJ whole genome shotgun (WGS) entry which is preliminary data.</text>
</comment>
<evidence type="ECO:0000256" key="10">
    <source>
        <dbReference type="ARBA" id="ARBA00029362"/>
    </source>
</evidence>
<evidence type="ECO:0000256" key="9">
    <source>
        <dbReference type="ARBA" id="ARBA00023006"/>
    </source>
</evidence>
<dbReference type="GO" id="GO:0019786">
    <property type="term" value="F:protein-phosphatidylethanolamide deconjugating activity"/>
    <property type="evidence" value="ECO:0007669"/>
    <property type="project" value="InterPro"/>
</dbReference>
<evidence type="ECO:0000256" key="5">
    <source>
        <dbReference type="ARBA" id="ARBA00022670"/>
    </source>
</evidence>
<evidence type="ECO:0000259" key="12">
    <source>
        <dbReference type="Pfam" id="PF03416"/>
    </source>
</evidence>
<keyword evidence="14" id="KW-1185">Reference proteome</keyword>
<dbReference type="SUPFAM" id="SSF54001">
    <property type="entry name" value="Cysteine proteinases"/>
    <property type="match status" value="1"/>
</dbReference>
<dbReference type="GO" id="GO:0035973">
    <property type="term" value="P:aggrephagy"/>
    <property type="evidence" value="ECO:0007669"/>
    <property type="project" value="TreeGrafter"/>
</dbReference>
<dbReference type="InterPro" id="IPR038765">
    <property type="entry name" value="Papain-like_cys_pep_sf"/>
</dbReference>
<evidence type="ECO:0000256" key="6">
    <source>
        <dbReference type="ARBA" id="ARBA00022801"/>
    </source>
</evidence>
<dbReference type="EMBL" id="JAFBMS010000007">
    <property type="protein sequence ID" value="KAG9351024.1"/>
    <property type="molecule type" value="Genomic_DNA"/>
</dbReference>
<dbReference type="PANTHER" id="PTHR22624:SF38">
    <property type="entry name" value="CYSTEINE PROTEASE ATG4C"/>
    <property type="match status" value="1"/>
</dbReference>
<dbReference type="GO" id="GO:0015031">
    <property type="term" value="P:protein transport"/>
    <property type="evidence" value="ECO:0007669"/>
    <property type="project" value="UniProtKB-KW"/>
</dbReference>
<dbReference type="InterPro" id="IPR005078">
    <property type="entry name" value="Peptidase_C54"/>
</dbReference>
<dbReference type="Proteomes" id="UP000824540">
    <property type="component" value="Unassembled WGS sequence"/>
</dbReference>
<dbReference type="OrthoDB" id="2960936at2759"/>
<keyword evidence="8 11" id="KW-0653">Protein transport</keyword>
<name>A0A8T2PER9_9TELE</name>
<sequence length="501" mass="55772">MENKETDEVEKLKTKFMSAWNNVKYSWVLKSKTSFSRNSPVFLLGKCYHFKAEEAEGPSGSSCNEVVDGDVVTGNVEAFRRDFASRIWLTYREEFPALRGSALTSDCGWGCALRAGQMMLAQALLLHFLGRDWMWSEALNLQTLDTESWTSSAARKLVASLEASLQGERPPGTDLLPLSQGRAEEADLHLREVYHRTVVSWFGDVPTARLGMHRLVEHGRSSGKRAGDWYGPAVVAHILRKAVEEAADPELRGITVYVAQDCTVVHSRFCGASWGLESRGQTPGVSETSSADNRAIKMRDSEFCIYCADVIDSHGEQNQRPDADAGAGNKAVIILIPVRLGGEKTNPEYFDFVKGILSLEYCVGIIGGKPKQAYYFVGFQDDSLIYMDPHYCQSFVDVSTSDFPLETYHCPSPKKMPFSKMDPSCTIGFYSKSVQDFERIKEEVSKVLRPSAKEKYPAFTFMKGHGQDYDLSGLLALERKERPFLGDSRKTGASAGDFVLL</sequence>
<evidence type="ECO:0000256" key="3">
    <source>
        <dbReference type="ARBA" id="ARBA00022448"/>
    </source>
</evidence>
<dbReference type="AlphaFoldDB" id="A0A8T2PER9"/>
<keyword evidence="3" id="KW-0813">Transport</keyword>
<evidence type="ECO:0000256" key="4">
    <source>
        <dbReference type="ARBA" id="ARBA00022490"/>
    </source>
</evidence>
<accession>A0A8T2PER9</accession>
<keyword evidence="7" id="KW-0788">Thiol protease</keyword>
<evidence type="ECO:0000256" key="11">
    <source>
        <dbReference type="RuleBase" id="RU363115"/>
    </source>
</evidence>
<dbReference type="GO" id="GO:0000423">
    <property type="term" value="P:mitophagy"/>
    <property type="evidence" value="ECO:0007669"/>
    <property type="project" value="TreeGrafter"/>
</dbReference>
<keyword evidence="4 11" id="KW-0963">Cytoplasm</keyword>
<evidence type="ECO:0000256" key="8">
    <source>
        <dbReference type="ARBA" id="ARBA00022927"/>
    </source>
</evidence>
<feature type="domain" description="Peptidase C54 catalytic" evidence="12">
    <location>
        <begin position="77"/>
        <end position="442"/>
    </location>
</feature>
<comment type="similarity">
    <text evidence="2 11">Belongs to the peptidase C54 family.</text>
</comment>
<keyword evidence="5 11" id="KW-0645">Protease</keyword>
<dbReference type="EC" id="3.4.22.-" evidence="11"/>
<protein>
    <recommendedName>
        <fullName evidence="11">Cysteine protease</fullName>
        <ecNumber evidence="11">3.4.22.-</ecNumber>
    </recommendedName>
</protein>
<dbReference type="GO" id="GO:0005737">
    <property type="term" value="C:cytoplasm"/>
    <property type="evidence" value="ECO:0007669"/>
    <property type="project" value="UniProtKB-SubCell"/>
</dbReference>
<proteinExistence type="inferred from homology"/>
<evidence type="ECO:0000256" key="7">
    <source>
        <dbReference type="ARBA" id="ARBA00022807"/>
    </source>
</evidence>
<evidence type="ECO:0000313" key="14">
    <source>
        <dbReference type="Proteomes" id="UP000824540"/>
    </source>
</evidence>
<dbReference type="InterPro" id="IPR046792">
    <property type="entry name" value="Peptidase_C54_cat"/>
</dbReference>
<comment type="function">
    <text evidence="11">Cysteine protease that plays a key role in autophagy by mediating both proteolytic activation and delipidation of ATG8 family proteins.</text>
</comment>
<dbReference type="GO" id="GO:0016485">
    <property type="term" value="P:protein processing"/>
    <property type="evidence" value="ECO:0007669"/>
    <property type="project" value="TreeGrafter"/>
</dbReference>
<reference evidence="13" key="1">
    <citation type="thesis" date="2021" institute="BYU ScholarsArchive" country="Provo, UT, USA">
        <title>Applications of and Algorithms for Genome Assembly and Genomic Analyses with an Emphasis on Marine Teleosts.</title>
        <authorList>
            <person name="Pickett B.D."/>
        </authorList>
    </citation>
    <scope>NUCLEOTIDE SEQUENCE</scope>
    <source>
        <strain evidence="13">HI-2016</strain>
    </source>
</reference>
<evidence type="ECO:0000256" key="2">
    <source>
        <dbReference type="ARBA" id="ARBA00010958"/>
    </source>
</evidence>
<dbReference type="GO" id="GO:0004197">
    <property type="term" value="F:cysteine-type endopeptidase activity"/>
    <property type="evidence" value="ECO:0007669"/>
    <property type="project" value="TreeGrafter"/>
</dbReference>
<comment type="catalytic activity">
    <reaction evidence="10">
        <text>[protein]-C-terminal L-amino acid-glycyl-phosphatidylethanolamide + H2O = [protein]-C-terminal L-amino acid-glycine + a 1,2-diacyl-sn-glycero-3-phosphoethanolamine</text>
        <dbReference type="Rhea" id="RHEA:67548"/>
        <dbReference type="Rhea" id="RHEA-COMP:17323"/>
        <dbReference type="Rhea" id="RHEA-COMP:17324"/>
        <dbReference type="ChEBI" id="CHEBI:15377"/>
        <dbReference type="ChEBI" id="CHEBI:64612"/>
        <dbReference type="ChEBI" id="CHEBI:172940"/>
        <dbReference type="ChEBI" id="CHEBI:172941"/>
    </reaction>
    <physiologicalReaction direction="left-to-right" evidence="10">
        <dbReference type="Rhea" id="RHEA:67549"/>
    </physiologicalReaction>
</comment>
<organism evidence="13 14">
    <name type="scientific">Albula glossodonta</name>
    <name type="common">roundjaw bonefish</name>
    <dbReference type="NCBI Taxonomy" id="121402"/>
    <lineage>
        <taxon>Eukaryota</taxon>
        <taxon>Metazoa</taxon>
        <taxon>Chordata</taxon>
        <taxon>Craniata</taxon>
        <taxon>Vertebrata</taxon>
        <taxon>Euteleostomi</taxon>
        <taxon>Actinopterygii</taxon>
        <taxon>Neopterygii</taxon>
        <taxon>Teleostei</taxon>
        <taxon>Albuliformes</taxon>
        <taxon>Albulidae</taxon>
        <taxon>Albula</taxon>
    </lineage>
</organism>